<name>A0A915DE74_9BILA</name>
<keyword evidence="3" id="KW-0863">Zinc-finger</keyword>
<dbReference type="SUPFAM" id="SSF53098">
    <property type="entry name" value="Ribonuclease H-like"/>
    <property type="match status" value="1"/>
</dbReference>
<protein>
    <submittedName>
        <fullName evidence="8">HAT C-terminal dimerisation domain-containing protein</fullName>
    </submittedName>
</protein>
<evidence type="ECO:0000256" key="1">
    <source>
        <dbReference type="ARBA" id="ARBA00004123"/>
    </source>
</evidence>
<evidence type="ECO:0000256" key="2">
    <source>
        <dbReference type="ARBA" id="ARBA00022723"/>
    </source>
</evidence>
<dbReference type="InterPro" id="IPR052035">
    <property type="entry name" value="ZnF_BED_domain_contain"/>
</dbReference>
<keyword evidence="7" id="KW-1185">Reference proteome</keyword>
<keyword evidence="5" id="KW-0539">Nucleus</keyword>
<keyword evidence="2" id="KW-0479">Metal-binding</keyword>
<comment type="subcellular location">
    <subcellularLocation>
        <location evidence="1">Nucleus</location>
    </subcellularLocation>
</comment>
<dbReference type="GO" id="GO:0046983">
    <property type="term" value="F:protein dimerization activity"/>
    <property type="evidence" value="ECO:0007669"/>
    <property type="project" value="InterPro"/>
</dbReference>
<dbReference type="Pfam" id="PF05699">
    <property type="entry name" value="Dimer_Tnp_hAT"/>
    <property type="match status" value="1"/>
</dbReference>
<dbReference type="WBParaSite" id="jg185">
    <property type="protein sequence ID" value="jg185"/>
    <property type="gene ID" value="jg185"/>
</dbReference>
<dbReference type="PANTHER" id="PTHR46481:SF10">
    <property type="entry name" value="ZINC FINGER BED DOMAIN-CONTAINING PROTEIN 39"/>
    <property type="match status" value="1"/>
</dbReference>
<reference evidence="8" key="1">
    <citation type="submission" date="2022-11" db="UniProtKB">
        <authorList>
            <consortium name="WormBaseParasite"/>
        </authorList>
    </citation>
    <scope>IDENTIFICATION</scope>
</reference>
<proteinExistence type="predicted"/>
<dbReference type="AlphaFoldDB" id="A0A915DE74"/>
<feature type="domain" description="HAT C-terminal dimerisation" evidence="6">
    <location>
        <begin position="73"/>
        <end position="144"/>
    </location>
</feature>
<dbReference type="GO" id="GO:0005634">
    <property type="term" value="C:nucleus"/>
    <property type="evidence" value="ECO:0007669"/>
    <property type="project" value="UniProtKB-SubCell"/>
</dbReference>
<keyword evidence="4" id="KW-0862">Zinc</keyword>
<evidence type="ECO:0000259" key="6">
    <source>
        <dbReference type="Pfam" id="PF05699"/>
    </source>
</evidence>
<dbReference type="PANTHER" id="PTHR46481">
    <property type="entry name" value="ZINC FINGER BED DOMAIN-CONTAINING PROTEIN 4"/>
    <property type="match status" value="1"/>
</dbReference>
<dbReference type="GO" id="GO:0008270">
    <property type="term" value="F:zinc ion binding"/>
    <property type="evidence" value="ECO:0007669"/>
    <property type="project" value="UniProtKB-KW"/>
</dbReference>
<sequence>MSLLWDIKLAGEEDRPLFTKLLQRKNSMQCLQSSKANQDVGRSTLMSSSIGAHPEYGKQLEELKKNKSIRNRAIEDVDGKILPKLQVNQTTFPLLSRLARRYLTAPATSVASEQIFSLARDVYDYKRSSLSPENAEKLIFLHEALPLINFSY</sequence>
<dbReference type="Proteomes" id="UP000887574">
    <property type="component" value="Unplaced"/>
</dbReference>
<organism evidence="7 8">
    <name type="scientific">Ditylenchus dipsaci</name>
    <dbReference type="NCBI Taxonomy" id="166011"/>
    <lineage>
        <taxon>Eukaryota</taxon>
        <taxon>Metazoa</taxon>
        <taxon>Ecdysozoa</taxon>
        <taxon>Nematoda</taxon>
        <taxon>Chromadorea</taxon>
        <taxon>Rhabditida</taxon>
        <taxon>Tylenchina</taxon>
        <taxon>Tylenchomorpha</taxon>
        <taxon>Sphaerularioidea</taxon>
        <taxon>Anguinidae</taxon>
        <taxon>Anguininae</taxon>
        <taxon>Ditylenchus</taxon>
    </lineage>
</organism>
<dbReference type="InterPro" id="IPR012337">
    <property type="entry name" value="RNaseH-like_sf"/>
</dbReference>
<evidence type="ECO:0000313" key="7">
    <source>
        <dbReference type="Proteomes" id="UP000887574"/>
    </source>
</evidence>
<dbReference type="InterPro" id="IPR008906">
    <property type="entry name" value="HATC_C_dom"/>
</dbReference>
<accession>A0A915DE74</accession>
<evidence type="ECO:0000256" key="4">
    <source>
        <dbReference type="ARBA" id="ARBA00022833"/>
    </source>
</evidence>
<evidence type="ECO:0000256" key="5">
    <source>
        <dbReference type="ARBA" id="ARBA00023242"/>
    </source>
</evidence>
<evidence type="ECO:0000256" key="3">
    <source>
        <dbReference type="ARBA" id="ARBA00022771"/>
    </source>
</evidence>
<evidence type="ECO:0000313" key="8">
    <source>
        <dbReference type="WBParaSite" id="jg185"/>
    </source>
</evidence>